<feature type="compositionally biased region" description="Gly residues" evidence="1">
    <location>
        <begin position="13"/>
        <end position="27"/>
    </location>
</feature>
<feature type="compositionally biased region" description="Basic and acidic residues" evidence="1">
    <location>
        <begin position="1"/>
        <end position="12"/>
    </location>
</feature>
<dbReference type="Proteomes" id="UP000033202">
    <property type="component" value="Unassembled WGS sequence"/>
</dbReference>
<proteinExistence type="predicted"/>
<evidence type="ECO:0000313" key="2">
    <source>
        <dbReference type="EMBL" id="GAO38588.1"/>
    </source>
</evidence>
<comment type="caution">
    <text evidence="2">The sequence shown here is derived from an EMBL/GenBank/DDBJ whole genome shotgun (WGS) entry which is preliminary data.</text>
</comment>
<reference evidence="2 3" key="1">
    <citation type="submission" date="2015-04" db="EMBL/GenBank/DDBJ databases">
        <title>Whole genome shotgun sequence of Sphingomonas changbaiensis NBRC 104936.</title>
        <authorList>
            <person name="Katano-Makiyama Y."/>
            <person name="Hosoyama A."/>
            <person name="Hashimoto M."/>
            <person name="Noguchi M."/>
            <person name="Tsuchikane K."/>
            <person name="Ohji S."/>
            <person name="Yamazoe A."/>
            <person name="Ichikawa N."/>
            <person name="Kimura A."/>
            <person name="Fujita N."/>
        </authorList>
    </citation>
    <scope>NUCLEOTIDE SEQUENCE [LARGE SCALE GENOMIC DNA]</scope>
    <source>
        <strain evidence="2 3">NBRC 104936</strain>
    </source>
</reference>
<name>A0A0E9MM59_9SPHN</name>
<dbReference type="STRING" id="1219043.SCH01S_16_01070"/>
<gene>
    <name evidence="2" type="ORF">SCH01S_16_01070</name>
</gene>
<evidence type="ECO:0008006" key="4">
    <source>
        <dbReference type="Google" id="ProtNLM"/>
    </source>
</evidence>
<dbReference type="EMBL" id="BBWU01000016">
    <property type="protein sequence ID" value="GAO38588.1"/>
    <property type="molecule type" value="Genomic_DNA"/>
</dbReference>
<organism evidence="2 3">
    <name type="scientific">Sphingomonas changbaiensis NBRC 104936</name>
    <dbReference type="NCBI Taxonomy" id="1219043"/>
    <lineage>
        <taxon>Bacteria</taxon>
        <taxon>Pseudomonadati</taxon>
        <taxon>Pseudomonadota</taxon>
        <taxon>Alphaproteobacteria</taxon>
        <taxon>Sphingomonadales</taxon>
        <taxon>Sphingomonadaceae</taxon>
        <taxon>Sphingomonas</taxon>
    </lineage>
</organism>
<dbReference type="AlphaFoldDB" id="A0A0E9MM59"/>
<feature type="region of interest" description="Disordered" evidence="1">
    <location>
        <begin position="1"/>
        <end position="42"/>
    </location>
</feature>
<protein>
    <recommendedName>
        <fullName evidence="4">DUF1998 domain-containing protein</fullName>
    </recommendedName>
</protein>
<sequence>MVEGKGGNKDWRSGGGGRRPSAFGGGRSEPDRLEPPTMSRSRVQLASSYAPGVLMTWEGGKGICRTVPLANDITKELRPTTIELIYENLRDFVTNWRERAMKAVPDALPELVLDAPFLNSRTGEANVERSDFQMTGPDRVGYVPYPLLYRCGVCGSTREYESVAEQYRQPLPKKCHDHDARWTQVDVVYAHWSGDIQPLSPFNFNYDAQSGEVRQIRMCTCGSNNFKLLNSAPVFSEWKYVCEDCGNSRTLKKADPDVLARLQADQLAGGRTFQFVEVDMLPVSYRANSTFYPQRTSFIEFQDSSVVDLMTPQRTGALTAKLAQIHLIPFDEPTDDEIKEKVEASPAHAGEWDDYLGFMAMAQRADESGRPDRARNYRDQATELREGWFAAGIVDRGRLGSPGVLRAIALREEWTRRYDPIRLTVQHDAFTREHIDEAMSRHAAVDVMDPDITLTDVVNDPERRARYQAATGNLLAHLGVERLVIVRGLPICEFSFGYSRVSSTPVYKREYQGQSIDMPVRLKAFDQLPIQGTKRPIYVTQQRNEALYFKLDEARVIRWLKANGVSDVPDEALGRVFLERYEDFGPFLEIFKDREGTGGYPRTVPAYVYLLLHTLSHQMMHSLADTSGVDRDGIGEHIFPANLAFVIYRKGMTPDLGNISAMWRNHSDEFLRRAIDPRTLRCGSGSLCDARGGACPACVMVSEVSCIASNLLLSRAVLKGGRGPEWEPRAAPDLIGFLDPAVAG</sequence>
<evidence type="ECO:0000313" key="3">
    <source>
        <dbReference type="Proteomes" id="UP000033202"/>
    </source>
</evidence>
<keyword evidence="3" id="KW-1185">Reference proteome</keyword>
<evidence type="ECO:0000256" key="1">
    <source>
        <dbReference type="SAM" id="MobiDB-lite"/>
    </source>
</evidence>
<accession>A0A0E9MM59</accession>